<reference evidence="4" key="1">
    <citation type="submission" date="2022-03" db="EMBL/GenBank/DDBJ databases">
        <title>Comparative Genomics of East African Camel-Associated Staphylococcaceae spp.: Diversity and Inheritance of Traits Involved in Host-Pathogen Interactions.</title>
        <authorList>
            <person name="Akarsu H."/>
            <person name="Liljander A."/>
            <person name="Younan M."/>
            <person name="Brodard I."/>
            <person name="Glucks I."/>
            <person name="Labroussaa F."/>
            <person name="Overesch G."/>
            <person name="Kuhnert P."/>
            <person name="Perreten V."/>
            <person name="Drexler J.F."/>
            <person name="Corman V.M."/>
            <person name="Falquet L."/>
            <person name="Jores J."/>
        </authorList>
    </citation>
    <scope>NUCLEOTIDE SEQUENCE</scope>
    <source>
        <strain evidence="4">IVB6197</strain>
    </source>
</reference>
<evidence type="ECO:0000259" key="3">
    <source>
        <dbReference type="Pfam" id="PF05532"/>
    </source>
</evidence>
<evidence type="ECO:0000313" key="4">
    <source>
        <dbReference type="EMBL" id="UXU58275.1"/>
    </source>
</evidence>
<feature type="compositionally biased region" description="Basic and acidic residues" evidence="2">
    <location>
        <begin position="20"/>
        <end position="31"/>
    </location>
</feature>
<evidence type="ECO:0000256" key="1">
    <source>
        <dbReference type="ARBA" id="ARBA00009129"/>
    </source>
</evidence>
<dbReference type="EMBL" id="CP094809">
    <property type="protein sequence ID" value="UXU58275.1"/>
    <property type="molecule type" value="Genomic_DNA"/>
</dbReference>
<dbReference type="Proteomes" id="UP001065705">
    <property type="component" value="Chromosome"/>
</dbReference>
<proteinExistence type="inferred from homology"/>
<dbReference type="Pfam" id="PF05532">
    <property type="entry name" value="CsbD"/>
    <property type="match status" value="1"/>
</dbReference>
<feature type="domain" description="CsbD-like" evidence="3">
    <location>
        <begin position="17"/>
        <end position="65"/>
    </location>
</feature>
<gene>
    <name evidence="4" type="ORF">MUA95_05755</name>
</gene>
<protein>
    <submittedName>
        <fullName evidence="4">CsbD family protein</fullName>
    </submittedName>
</protein>
<sequence>MIILSQLIGGIYLSLDKGKMDQTKGTIKESVGKATNNESLENEGKQDKVAGKAKEKTEDAKNSVNDAIDKFKQ</sequence>
<dbReference type="AlphaFoldDB" id="A0ABD7TXF2"/>
<dbReference type="InterPro" id="IPR008462">
    <property type="entry name" value="CsbD"/>
</dbReference>
<feature type="region of interest" description="Disordered" evidence="2">
    <location>
        <begin position="20"/>
        <end position="73"/>
    </location>
</feature>
<dbReference type="Gene3D" id="1.10.1470.10">
    <property type="entry name" value="YjbJ"/>
    <property type="match status" value="1"/>
</dbReference>
<organism evidence="4 5">
    <name type="scientific">Staphylococcus agnetis</name>
    <dbReference type="NCBI Taxonomy" id="985762"/>
    <lineage>
        <taxon>Bacteria</taxon>
        <taxon>Bacillati</taxon>
        <taxon>Bacillota</taxon>
        <taxon>Bacilli</taxon>
        <taxon>Bacillales</taxon>
        <taxon>Staphylococcaceae</taxon>
        <taxon>Staphylococcus</taxon>
    </lineage>
</organism>
<comment type="similarity">
    <text evidence="1">Belongs to the UPF0337 (CsbD) family.</text>
</comment>
<dbReference type="InterPro" id="IPR036629">
    <property type="entry name" value="YjbJ_sf"/>
</dbReference>
<accession>A0ABD7TXF2</accession>
<name>A0ABD7TXF2_9STAP</name>
<evidence type="ECO:0000313" key="5">
    <source>
        <dbReference type="Proteomes" id="UP001065705"/>
    </source>
</evidence>
<feature type="compositionally biased region" description="Basic and acidic residues" evidence="2">
    <location>
        <begin position="42"/>
        <end position="73"/>
    </location>
</feature>
<dbReference type="SUPFAM" id="SSF69047">
    <property type="entry name" value="Hypothetical protein YjbJ"/>
    <property type="match status" value="1"/>
</dbReference>
<evidence type="ECO:0000256" key="2">
    <source>
        <dbReference type="SAM" id="MobiDB-lite"/>
    </source>
</evidence>